<organism evidence="1 2">
    <name type="scientific">Nibrella saemangeumensis</name>
    <dbReference type="NCBI Taxonomy" id="1084526"/>
    <lineage>
        <taxon>Bacteria</taxon>
        <taxon>Pseudomonadati</taxon>
        <taxon>Bacteroidota</taxon>
        <taxon>Cytophagia</taxon>
        <taxon>Cytophagales</taxon>
        <taxon>Spirosomataceae</taxon>
        <taxon>Nibrella</taxon>
    </lineage>
</organism>
<name>A0ABP8NFE6_9BACT</name>
<evidence type="ECO:0000313" key="1">
    <source>
        <dbReference type="EMBL" id="GAA4464533.1"/>
    </source>
</evidence>
<dbReference type="EMBL" id="BAABHD010000077">
    <property type="protein sequence ID" value="GAA4464533.1"/>
    <property type="molecule type" value="Genomic_DNA"/>
</dbReference>
<dbReference type="Gene3D" id="1.25.10.10">
    <property type="entry name" value="Leucine-rich Repeat Variant"/>
    <property type="match status" value="1"/>
</dbReference>
<protein>
    <recommendedName>
        <fullName evidence="3">HEAT repeat domain-containing protein</fullName>
    </recommendedName>
</protein>
<gene>
    <name evidence="1" type="ORF">GCM10023189_43940</name>
</gene>
<dbReference type="InterPro" id="IPR011989">
    <property type="entry name" value="ARM-like"/>
</dbReference>
<dbReference type="SUPFAM" id="SSF48371">
    <property type="entry name" value="ARM repeat"/>
    <property type="match status" value="1"/>
</dbReference>
<evidence type="ECO:0008006" key="3">
    <source>
        <dbReference type="Google" id="ProtNLM"/>
    </source>
</evidence>
<proteinExistence type="predicted"/>
<reference evidence="2" key="1">
    <citation type="journal article" date="2019" name="Int. J. Syst. Evol. Microbiol.">
        <title>The Global Catalogue of Microorganisms (GCM) 10K type strain sequencing project: providing services to taxonomists for standard genome sequencing and annotation.</title>
        <authorList>
            <consortium name="The Broad Institute Genomics Platform"/>
            <consortium name="The Broad Institute Genome Sequencing Center for Infectious Disease"/>
            <person name="Wu L."/>
            <person name="Ma J."/>
        </authorList>
    </citation>
    <scope>NUCLEOTIDE SEQUENCE [LARGE SCALE GENOMIC DNA]</scope>
    <source>
        <strain evidence="2">JCM 17927</strain>
    </source>
</reference>
<keyword evidence="2" id="KW-1185">Reference proteome</keyword>
<comment type="caution">
    <text evidence="1">The sequence shown here is derived from an EMBL/GenBank/DDBJ whole genome shotgun (WGS) entry which is preliminary data.</text>
</comment>
<evidence type="ECO:0000313" key="2">
    <source>
        <dbReference type="Proteomes" id="UP001501175"/>
    </source>
</evidence>
<dbReference type="InterPro" id="IPR016024">
    <property type="entry name" value="ARM-type_fold"/>
</dbReference>
<accession>A0ABP8NFE6</accession>
<dbReference type="Proteomes" id="UP001501175">
    <property type="component" value="Unassembled WGS sequence"/>
</dbReference>
<dbReference type="RefSeq" id="WP_345247127.1">
    <property type="nucleotide sequence ID" value="NZ_BAABHD010000077.1"/>
</dbReference>
<sequence>MNGRQLLLIAGFIYLSFVGIATGNDHPERVEPADTLRTAALKELQEILYTQAEWVKVHAAEYLLWAGYPEGVKEEYLREEKRFGNQPPYRIGIWRVLAQASSQPAERQQWTEKIREAFGDTAGMDRIHAAETLAKLQMSPQAHYPTLTQKALKSDNKPLAMYTLWAASYAADESVQATRHKLLGLLTTPQPDVAVKRMAAYILRHLKGLTAHQWQQLAQVALSEPENSAAHVYLLSAAFVGAPANANTGLFKQVHETLLKAAFSPLKGNRTEMAAALAERGTLSNLPVLVALLTDQNPLPGTGAASGEAIRKNPDQADVRAAAAYAILKIRQREQGR</sequence>